<evidence type="ECO:0000256" key="1">
    <source>
        <dbReference type="SAM" id="SignalP"/>
    </source>
</evidence>
<accession>A0A934QK31</accession>
<dbReference type="AlphaFoldDB" id="A0A934QK31"/>
<keyword evidence="3" id="KW-1185">Reference proteome</keyword>
<feature type="signal peptide" evidence="1">
    <location>
        <begin position="1"/>
        <end position="25"/>
    </location>
</feature>
<sequence>MLYRLRIACALLLMVLALLPVRGMAQNLDPHQLYERSCGRCHEEHAREFVEKKLSLDDDGALVSQNGLKLEMFLKSGHGGLNTEETDIILDHLAAINRGHGLFEDKCRICHDRAYELARLKLFIQDDKLVGRYTDRDIEAFLTHHGRLTATEVPFMVETLRRQLQTTSK</sequence>
<dbReference type="EMBL" id="NRRE01000027">
    <property type="protein sequence ID" value="MBK1698347.1"/>
    <property type="molecule type" value="Genomic_DNA"/>
</dbReference>
<feature type="chain" id="PRO_5037841005" description="Cytochrome c domain-containing protein" evidence="1">
    <location>
        <begin position="26"/>
        <end position="169"/>
    </location>
</feature>
<name>A0A934QK31_9PROT</name>
<gene>
    <name evidence="2" type="ORF">CKO21_13955</name>
</gene>
<proteinExistence type="predicted"/>
<protein>
    <recommendedName>
        <fullName evidence="4">Cytochrome c domain-containing protein</fullName>
    </recommendedName>
</protein>
<dbReference type="RefSeq" id="WP_027288365.1">
    <property type="nucleotide sequence ID" value="NZ_NRRE01000027.1"/>
</dbReference>
<dbReference type="Proteomes" id="UP000778970">
    <property type="component" value="Unassembled WGS sequence"/>
</dbReference>
<evidence type="ECO:0000313" key="2">
    <source>
        <dbReference type="EMBL" id="MBK1698347.1"/>
    </source>
</evidence>
<reference evidence="2" key="2">
    <citation type="journal article" date="2020" name="Microorganisms">
        <title>Osmotic Adaptation and Compatible Solute Biosynthesis of Phototrophic Bacteria as Revealed from Genome Analyses.</title>
        <authorList>
            <person name="Imhoff J.F."/>
            <person name="Rahn T."/>
            <person name="Kunzel S."/>
            <person name="Keller A."/>
            <person name="Neulinger S.C."/>
        </authorList>
    </citation>
    <scope>NUCLEOTIDE SEQUENCE</scope>
    <source>
        <strain evidence="2">DSM 9154</strain>
    </source>
</reference>
<reference evidence="2" key="1">
    <citation type="submission" date="2017-08" db="EMBL/GenBank/DDBJ databases">
        <authorList>
            <person name="Imhoff J.F."/>
            <person name="Rahn T."/>
            <person name="Kuenzel S."/>
            <person name="Neulinger S.C."/>
        </authorList>
    </citation>
    <scope>NUCLEOTIDE SEQUENCE</scope>
    <source>
        <strain evidence="2">DSM 9154</strain>
    </source>
</reference>
<evidence type="ECO:0008006" key="4">
    <source>
        <dbReference type="Google" id="ProtNLM"/>
    </source>
</evidence>
<organism evidence="2 3">
    <name type="scientific">Rhodovibrio salinarum</name>
    <dbReference type="NCBI Taxonomy" id="1087"/>
    <lineage>
        <taxon>Bacteria</taxon>
        <taxon>Pseudomonadati</taxon>
        <taxon>Pseudomonadota</taxon>
        <taxon>Alphaproteobacteria</taxon>
        <taxon>Rhodospirillales</taxon>
        <taxon>Rhodovibrionaceae</taxon>
        <taxon>Rhodovibrio</taxon>
    </lineage>
</organism>
<comment type="caution">
    <text evidence="2">The sequence shown here is derived from an EMBL/GenBank/DDBJ whole genome shotgun (WGS) entry which is preliminary data.</text>
</comment>
<evidence type="ECO:0000313" key="3">
    <source>
        <dbReference type="Proteomes" id="UP000778970"/>
    </source>
</evidence>
<keyword evidence="1" id="KW-0732">Signal</keyword>